<comment type="caution">
    <text evidence="1">The sequence shown here is derived from an EMBL/GenBank/DDBJ whole genome shotgun (WGS) entry which is preliminary data.</text>
</comment>
<organism evidence="1 2">
    <name type="scientific">Streptomyces rubellomurinus (strain ATCC 31215)</name>
    <dbReference type="NCBI Taxonomy" id="359131"/>
    <lineage>
        <taxon>Bacteria</taxon>
        <taxon>Bacillati</taxon>
        <taxon>Actinomycetota</taxon>
        <taxon>Actinomycetes</taxon>
        <taxon>Kitasatosporales</taxon>
        <taxon>Streptomycetaceae</taxon>
        <taxon>Streptomyces</taxon>
    </lineage>
</organism>
<sequence length="122" mass="13052">MLRKITAEDRREAADALDDLKSTLSYAGTQLPSPGIDWKCASATGVILIDLGAAPTSVVLQIIDVLRAGVRARREQAAQHPWFPELGSTLTLTRPGGIPLPAKVVGANNKVITVRLDSWVLV</sequence>
<reference evidence="1 2" key="1">
    <citation type="submission" date="2015-02" db="EMBL/GenBank/DDBJ databases">
        <authorList>
            <person name="Ju K.-S."/>
            <person name="Doroghazi J.R."/>
            <person name="Metcalf W."/>
        </authorList>
    </citation>
    <scope>NUCLEOTIDE SEQUENCE [LARGE SCALE GENOMIC DNA]</scope>
    <source>
        <strain evidence="1 2">ATCC 31215</strain>
    </source>
</reference>
<protein>
    <submittedName>
        <fullName evidence="1">Uncharacterized protein</fullName>
    </submittedName>
</protein>
<dbReference type="Proteomes" id="UP000033699">
    <property type="component" value="Unassembled WGS sequence"/>
</dbReference>
<dbReference type="AlphaFoldDB" id="A0A0F2TL55"/>
<keyword evidence="2" id="KW-1185">Reference proteome</keyword>
<proteinExistence type="predicted"/>
<evidence type="ECO:0000313" key="1">
    <source>
        <dbReference type="EMBL" id="KJS62442.1"/>
    </source>
</evidence>
<accession>A0A0F2TL55</accession>
<dbReference type="EMBL" id="JZKH01000012">
    <property type="protein sequence ID" value="KJS62442.1"/>
    <property type="molecule type" value="Genomic_DNA"/>
</dbReference>
<evidence type="ECO:0000313" key="2">
    <source>
        <dbReference type="Proteomes" id="UP000033699"/>
    </source>
</evidence>
<gene>
    <name evidence="1" type="ORF">VM95_08595</name>
</gene>
<dbReference type="PATRIC" id="fig|359131.3.peg.865"/>
<name>A0A0F2TL55_STRR3</name>